<feature type="domain" description="Diacylglycerol kinase accessory" evidence="2">
    <location>
        <begin position="2"/>
        <end position="47"/>
    </location>
</feature>
<dbReference type="Pfam" id="PF00609">
    <property type="entry name" value="DAGK_acc"/>
    <property type="match status" value="2"/>
</dbReference>
<dbReference type="Gene3D" id="3.40.140.20">
    <property type="match status" value="1"/>
</dbReference>
<dbReference type="EMBL" id="PKPP01001848">
    <property type="protein sequence ID" value="PWA79482.1"/>
    <property type="molecule type" value="Genomic_DNA"/>
</dbReference>
<dbReference type="AlphaFoldDB" id="A0A2U1P141"/>
<proteinExistence type="predicted"/>
<evidence type="ECO:0000313" key="4">
    <source>
        <dbReference type="Proteomes" id="UP000245207"/>
    </source>
</evidence>
<dbReference type="GO" id="GO:0004143">
    <property type="term" value="F:ATP-dependent diacylglycerol kinase activity"/>
    <property type="evidence" value="ECO:0007669"/>
    <property type="project" value="InterPro"/>
</dbReference>
<dbReference type="Proteomes" id="UP000245207">
    <property type="component" value="Unassembled WGS sequence"/>
</dbReference>
<keyword evidence="4" id="KW-1185">Reference proteome</keyword>
<dbReference type="GO" id="GO:0003937">
    <property type="term" value="F:IMP cyclohydrolase activity"/>
    <property type="evidence" value="ECO:0007669"/>
    <property type="project" value="InterPro"/>
</dbReference>
<dbReference type="OrthoDB" id="242257at2759"/>
<dbReference type="InterPro" id="IPR024051">
    <property type="entry name" value="AICAR_Tfase_dup_dom_sf"/>
</dbReference>
<feature type="region of interest" description="Disordered" evidence="1">
    <location>
        <begin position="266"/>
        <end position="295"/>
    </location>
</feature>
<comment type="caution">
    <text evidence="3">The sequence shown here is derived from an EMBL/GenBank/DDBJ whole genome shotgun (WGS) entry which is preliminary data.</text>
</comment>
<evidence type="ECO:0000256" key="1">
    <source>
        <dbReference type="SAM" id="MobiDB-lite"/>
    </source>
</evidence>
<reference evidence="3 4" key="1">
    <citation type="journal article" date="2018" name="Mol. Plant">
        <title>The genome of Artemisia annua provides insight into the evolution of Asteraceae family and artemisinin biosynthesis.</title>
        <authorList>
            <person name="Shen Q."/>
            <person name="Zhang L."/>
            <person name="Liao Z."/>
            <person name="Wang S."/>
            <person name="Yan T."/>
            <person name="Shi P."/>
            <person name="Liu M."/>
            <person name="Fu X."/>
            <person name="Pan Q."/>
            <person name="Wang Y."/>
            <person name="Lv Z."/>
            <person name="Lu X."/>
            <person name="Zhang F."/>
            <person name="Jiang W."/>
            <person name="Ma Y."/>
            <person name="Chen M."/>
            <person name="Hao X."/>
            <person name="Li L."/>
            <person name="Tang Y."/>
            <person name="Lv G."/>
            <person name="Zhou Y."/>
            <person name="Sun X."/>
            <person name="Brodelius P.E."/>
            <person name="Rose J.K.C."/>
            <person name="Tang K."/>
        </authorList>
    </citation>
    <scope>NUCLEOTIDE SEQUENCE [LARGE SCALE GENOMIC DNA]</scope>
    <source>
        <strain evidence="4">cv. Huhao1</strain>
        <tissue evidence="3">Leaf</tissue>
    </source>
</reference>
<protein>
    <submittedName>
        <fullName evidence="3">Diacylglycerol kinase 1</fullName>
    </submittedName>
</protein>
<dbReference type="InterPro" id="IPR016193">
    <property type="entry name" value="Cytidine_deaminase-like"/>
</dbReference>
<dbReference type="PANTHER" id="PTHR11692:SF0">
    <property type="entry name" value="BIFUNCTIONAL PURINE BIOSYNTHESIS PROTEIN ATIC"/>
    <property type="match status" value="1"/>
</dbReference>
<dbReference type="SUPFAM" id="SSF53927">
    <property type="entry name" value="Cytidine deaminase-like"/>
    <property type="match status" value="1"/>
</dbReference>
<dbReference type="GO" id="GO:0004643">
    <property type="term" value="F:phosphoribosylaminoimidazolecarboxamide formyltransferase activity"/>
    <property type="evidence" value="ECO:0007669"/>
    <property type="project" value="InterPro"/>
</dbReference>
<gene>
    <name evidence="3" type="ORF">CTI12_AA205790</name>
</gene>
<keyword evidence="3" id="KW-0808">Transferase</keyword>
<keyword evidence="3" id="KW-0418">Kinase</keyword>
<dbReference type="PANTHER" id="PTHR11692">
    <property type="entry name" value="BIFUNCTIONAL PURINE BIOSYNTHESIS PROTEIN PURH"/>
    <property type="match status" value="1"/>
</dbReference>
<organism evidence="3 4">
    <name type="scientific">Artemisia annua</name>
    <name type="common">Sweet wormwood</name>
    <dbReference type="NCBI Taxonomy" id="35608"/>
    <lineage>
        <taxon>Eukaryota</taxon>
        <taxon>Viridiplantae</taxon>
        <taxon>Streptophyta</taxon>
        <taxon>Embryophyta</taxon>
        <taxon>Tracheophyta</taxon>
        <taxon>Spermatophyta</taxon>
        <taxon>Magnoliopsida</taxon>
        <taxon>eudicotyledons</taxon>
        <taxon>Gunneridae</taxon>
        <taxon>Pentapetalae</taxon>
        <taxon>asterids</taxon>
        <taxon>campanulids</taxon>
        <taxon>Asterales</taxon>
        <taxon>Asteraceae</taxon>
        <taxon>Asteroideae</taxon>
        <taxon>Anthemideae</taxon>
        <taxon>Artemisiinae</taxon>
        <taxon>Artemisia</taxon>
    </lineage>
</organism>
<dbReference type="GO" id="GO:0006189">
    <property type="term" value="P:'de novo' IMP biosynthetic process"/>
    <property type="evidence" value="ECO:0007669"/>
    <property type="project" value="TreeGrafter"/>
</dbReference>
<feature type="domain" description="Diacylglycerol kinase accessory" evidence="2">
    <location>
        <begin position="114"/>
        <end position="166"/>
    </location>
</feature>
<dbReference type="STRING" id="35608.A0A2U1P141"/>
<accession>A0A2U1P141</accession>
<evidence type="ECO:0000259" key="2">
    <source>
        <dbReference type="Pfam" id="PF00609"/>
    </source>
</evidence>
<sequence>MGSYIGGVYLWHNKNECTDIFDPQSKHDNRLEVLSISATWHLGKLQNHKDVLVVVDSEHYPEKRWVECKGDVDSTSIPGIILYNKHQVYVGSTCYGLVVSDLVFVSSYVGCRRHVLIANMGSYIGGVYLWHNKNECTDIFDPQSKHDNRLEVLSISATWHLGKLQNHKDVLVVVDSEHYPESRMTNNFKESWHGKLSSIVLAYDSAVSERLWKQTQEAHKSRDDLIEAYRLAAKADPDSAFGDIIAFNMEVVEVSNLTERVMNSGSEVGRLNTGGAGTEDGEVQNDHQDYGLIDS</sequence>
<dbReference type="Pfam" id="PF01808">
    <property type="entry name" value="AICARFT_IMPCHas"/>
    <property type="match status" value="1"/>
</dbReference>
<dbReference type="InterPro" id="IPR000756">
    <property type="entry name" value="Diacylglycerol_kin_accessory"/>
</dbReference>
<evidence type="ECO:0000313" key="3">
    <source>
        <dbReference type="EMBL" id="PWA79482.1"/>
    </source>
</evidence>
<dbReference type="GO" id="GO:0007200">
    <property type="term" value="P:phospholipase C-activating G protein-coupled receptor signaling pathway"/>
    <property type="evidence" value="ECO:0007669"/>
    <property type="project" value="InterPro"/>
</dbReference>
<dbReference type="GO" id="GO:0005829">
    <property type="term" value="C:cytosol"/>
    <property type="evidence" value="ECO:0007669"/>
    <property type="project" value="TreeGrafter"/>
</dbReference>
<name>A0A2U1P141_ARTAN</name>
<dbReference type="InterPro" id="IPR002695">
    <property type="entry name" value="PurH-like"/>
</dbReference>